<dbReference type="PANTHER" id="PTHR33116:SF86">
    <property type="entry name" value="REVERSE TRANSCRIPTASE DOMAIN-CONTAINING PROTEIN"/>
    <property type="match status" value="1"/>
</dbReference>
<sequence length="311" mass="34670">MSKDKRKKKFVGIKSDMSKAYDRLESSFLNKVLMTFKIISAFVGLKTRDPLSPYLFIIASGVLSRMLAKEEVAHRISAFVVSKSIYHKIDKPTRNFWWIGAEKKSRFLALTYCDSLCKPKYSGGLVFRKSANFNRDLLSKLGWLIAFGSDSLWVKVFQGQYFHSRTYWNASLPSDCSYVAKGIFGVTTFVRNKCDKLIGNDLSTDICVAFVNIILIQFLTSFGNVLSQWQFGSLPPKTLATSELPNILDHDAINVFFDGSFKHGVGGVGVVAVGADEIIKGLHTDVFLASSALEVEVRAGLLVVCFAQEVR</sequence>
<organism evidence="1 2">
    <name type="scientific">Cannabis sativa</name>
    <name type="common">Hemp</name>
    <name type="synonym">Marijuana</name>
    <dbReference type="NCBI Taxonomy" id="3483"/>
    <lineage>
        <taxon>Eukaryota</taxon>
        <taxon>Viridiplantae</taxon>
        <taxon>Streptophyta</taxon>
        <taxon>Embryophyta</taxon>
        <taxon>Tracheophyta</taxon>
        <taxon>Spermatophyta</taxon>
        <taxon>Magnoliopsida</taxon>
        <taxon>eudicotyledons</taxon>
        <taxon>Gunneridae</taxon>
        <taxon>Pentapetalae</taxon>
        <taxon>rosids</taxon>
        <taxon>fabids</taxon>
        <taxon>Rosales</taxon>
        <taxon>Cannabaceae</taxon>
        <taxon>Cannabis</taxon>
    </lineage>
</organism>
<reference evidence="1" key="1">
    <citation type="submission" date="2018-11" db="EMBL/GenBank/DDBJ databases">
        <authorList>
            <person name="Grassa J C."/>
        </authorList>
    </citation>
    <scope>NUCLEOTIDE SEQUENCE [LARGE SCALE GENOMIC DNA]</scope>
</reference>
<protein>
    <recommendedName>
        <fullName evidence="3">Reverse transcriptase</fullName>
    </recommendedName>
</protein>
<keyword evidence="2" id="KW-1185">Reference proteome</keyword>
<proteinExistence type="predicted"/>
<evidence type="ECO:0000313" key="1">
    <source>
        <dbReference type="EnsemblPlants" id="cds.evm.model.03.367"/>
    </source>
</evidence>
<evidence type="ECO:0000313" key="2">
    <source>
        <dbReference type="Proteomes" id="UP000596661"/>
    </source>
</evidence>
<dbReference type="PANTHER" id="PTHR33116">
    <property type="entry name" value="REVERSE TRANSCRIPTASE ZINC-BINDING DOMAIN-CONTAINING PROTEIN-RELATED-RELATED"/>
    <property type="match status" value="1"/>
</dbReference>
<dbReference type="Proteomes" id="UP000596661">
    <property type="component" value="Chromosome 3"/>
</dbReference>
<name>A0A803P8R3_CANSA</name>
<dbReference type="EnsemblPlants" id="evm.model.03.367">
    <property type="protein sequence ID" value="cds.evm.model.03.367"/>
    <property type="gene ID" value="evm.TU.03.367"/>
</dbReference>
<dbReference type="EMBL" id="UZAU01000252">
    <property type="status" value="NOT_ANNOTATED_CDS"/>
    <property type="molecule type" value="Genomic_DNA"/>
</dbReference>
<dbReference type="AlphaFoldDB" id="A0A803P8R3"/>
<reference evidence="1" key="2">
    <citation type="submission" date="2021-03" db="UniProtKB">
        <authorList>
            <consortium name="EnsemblPlants"/>
        </authorList>
    </citation>
    <scope>IDENTIFICATION</scope>
</reference>
<dbReference type="Gramene" id="evm.model.03.367">
    <property type="protein sequence ID" value="cds.evm.model.03.367"/>
    <property type="gene ID" value="evm.TU.03.367"/>
</dbReference>
<accession>A0A803P8R3</accession>
<evidence type="ECO:0008006" key="3">
    <source>
        <dbReference type="Google" id="ProtNLM"/>
    </source>
</evidence>